<evidence type="ECO:0000259" key="4">
    <source>
        <dbReference type="Pfam" id="PF23357"/>
    </source>
</evidence>
<organism evidence="5 6">
    <name type="scientific">Fulvimonas soli</name>
    <dbReference type="NCBI Taxonomy" id="155197"/>
    <lineage>
        <taxon>Bacteria</taxon>
        <taxon>Pseudomonadati</taxon>
        <taxon>Pseudomonadota</taxon>
        <taxon>Gammaproteobacteria</taxon>
        <taxon>Lysobacterales</taxon>
        <taxon>Rhodanobacteraceae</taxon>
        <taxon>Fulvimonas</taxon>
    </lineage>
</organism>
<evidence type="ECO:0000256" key="1">
    <source>
        <dbReference type="SAM" id="MobiDB-lite"/>
    </source>
</evidence>
<dbReference type="Pfam" id="PF23357">
    <property type="entry name" value="DUF7088"/>
    <property type="match status" value="1"/>
</dbReference>
<reference evidence="5 6" key="1">
    <citation type="submission" date="2018-05" db="EMBL/GenBank/DDBJ databases">
        <title>Genomic Encyclopedia of Type Strains, Phase IV (KMG-IV): sequencing the most valuable type-strain genomes for metagenomic binning, comparative biology and taxonomic classification.</title>
        <authorList>
            <person name="Goeker M."/>
        </authorList>
    </citation>
    <scope>NUCLEOTIDE SEQUENCE [LARGE SCALE GENOMIC DNA]</scope>
    <source>
        <strain evidence="5 6">DSM 14263</strain>
    </source>
</reference>
<feature type="transmembrane region" description="Helical" evidence="2">
    <location>
        <begin position="602"/>
        <end position="621"/>
    </location>
</feature>
<dbReference type="EMBL" id="QGHC01000022">
    <property type="protein sequence ID" value="PWK81367.1"/>
    <property type="molecule type" value="Genomic_DNA"/>
</dbReference>
<feature type="domain" description="ABC-type uncharacterised transport system" evidence="3">
    <location>
        <begin position="196"/>
        <end position="490"/>
    </location>
</feature>
<dbReference type="Pfam" id="PF09822">
    <property type="entry name" value="ABC_transp_aux"/>
    <property type="match status" value="1"/>
</dbReference>
<feature type="region of interest" description="Disordered" evidence="1">
    <location>
        <begin position="546"/>
        <end position="565"/>
    </location>
</feature>
<dbReference type="AlphaFoldDB" id="A0A316HLI4"/>
<dbReference type="RefSeq" id="WP_109724861.1">
    <property type="nucleotide sequence ID" value="NZ_MSZV01000062.1"/>
</dbReference>
<gene>
    <name evidence="5" type="ORF">C7456_12219</name>
</gene>
<dbReference type="Proteomes" id="UP000245812">
    <property type="component" value="Unassembled WGS sequence"/>
</dbReference>
<dbReference type="InterPro" id="IPR055396">
    <property type="entry name" value="DUF7088"/>
</dbReference>
<keyword evidence="2" id="KW-1133">Transmembrane helix</keyword>
<keyword evidence="2" id="KW-0812">Transmembrane</keyword>
<evidence type="ECO:0000313" key="6">
    <source>
        <dbReference type="Proteomes" id="UP000245812"/>
    </source>
</evidence>
<accession>A0A316HLI4</accession>
<evidence type="ECO:0000313" key="5">
    <source>
        <dbReference type="EMBL" id="PWK81367.1"/>
    </source>
</evidence>
<proteinExistence type="predicted"/>
<protein>
    <submittedName>
        <fullName evidence="5">ABC-type uncharacterized transport system involved in gliding motility auxiliary subunit</fullName>
    </submittedName>
</protein>
<comment type="caution">
    <text evidence="5">The sequence shown here is derived from an EMBL/GenBank/DDBJ whole genome shotgun (WGS) entry which is preliminary data.</text>
</comment>
<dbReference type="InterPro" id="IPR019196">
    <property type="entry name" value="ABC_transp_unknown"/>
</dbReference>
<feature type="domain" description="DUF7088" evidence="4">
    <location>
        <begin position="43"/>
        <end position="142"/>
    </location>
</feature>
<evidence type="ECO:0000259" key="3">
    <source>
        <dbReference type="Pfam" id="PF09822"/>
    </source>
</evidence>
<name>A0A316HLI4_9GAMM</name>
<keyword evidence="2" id="KW-0472">Membrane</keyword>
<evidence type="ECO:0000256" key="2">
    <source>
        <dbReference type="SAM" id="Phobius"/>
    </source>
</evidence>
<keyword evidence="6" id="KW-1185">Reference proteome</keyword>
<dbReference type="OrthoDB" id="9777219at2"/>
<sequence>MLRPNLRRRSALSLALVLLALAYVTLTVASSRWLRIGRVDLTADQLYTLTPGTLQIVDGLRHPLRLTLYFSEHATRDLPQLRSYEQRVREMLLEMVARSRGKIHLQLVDPVPYSDDEASAEGGGLAPTNGGSNGERAFFGLIGATLPAQGRDGEEARAPGRGVERTLSIPFFDPSRETFLEYDLAKLLYELDQSSKPRVGVISSLPVQGNAAIGEPPWTALEQLAQQFELRPIDPAGLKRVGDDVQVLLLVHPKRLPADALYAIDQFVLRGGRLAVFVDPDAELDNAPYVDGNGVTDDHDSDLPRLFAAWGVAYDPAMVVLDRSRALQIELGGNNLTHPAMLGLGPQELNRNDAVTASLQRINVSTAGSFDLRPDARSRLLPLLQSSSEAERVPVQRVLETASDPGTLLQGYRADDTHHVLAARLRGQFDSAFPERAALPGHLARSAPNAEVVLVADTDLLSDRLWVEAQSFLGQQTLSAFANNGDFLTNLVDNLSGSSALLSIRSRSASLRPFTRVQALQAAADRKFLQKKLELERELAETRRRLDELQQGKAGHSSASSAAQRDEIEQFQQRRLAINNELRDVQHQLNAEIDALGLRLKVINIVLMPALVTLVGLVFGWRRTRRSRRRPA</sequence>